<dbReference type="PANTHER" id="PTHR46112">
    <property type="entry name" value="AMINOPEPTIDASE"/>
    <property type="match status" value="1"/>
</dbReference>
<dbReference type="CDD" id="cd01092">
    <property type="entry name" value="APP-like"/>
    <property type="match status" value="1"/>
</dbReference>
<dbReference type="InterPro" id="IPR050659">
    <property type="entry name" value="Peptidase_M24B"/>
</dbReference>
<evidence type="ECO:0000259" key="4">
    <source>
        <dbReference type="Pfam" id="PF00557"/>
    </source>
</evidence>
<keyword evidence="6" id="KW-0645">Protease</keyword>
<comment type="similarity">
    <text evidence="3">Belongs to the peptidase M24B family.</text>
</comment>
<dbReference type="Pfam" id="PF00557">
    <property type="entry name" value="Peptidase_M24"/>
    <property type="match status" value="1"/>
</dbReference>
<gene>
    <name evidence="6" type="ORF">FPL14_22770</name>
</gene>
<reference evidence="6 7" key="1">
    <citation type="submission" date="2019-07" db="EMBL/GenBank/DDBJ databases">
        <authorList>
            <person name="Kim J.K."/>
            <person name="Cheong H.-M."/>
            <person name="Choi Y."/>
            <person name="Hwang K.J."/>
            <person name="Lee S."/>
            <person name="Choi C."/>
        </authorList>
    </citation>
    <scope>NUCLEOTIDE SEQUENCE [LARGE SCALE GENOMIC DNA]</scope>
    <source>
        <strain evidence="6 7">KS 22</strain>
    </source>
</reference>
<name>A0A7G5C395_9BACL</name>
<dbReference type="KEGG" id="cchl:FPL14_22770"/>
<dbReference type="Gene3D" id="3.40.350.10">
    <property type="entry name" value="Creatinase/prolidase N-terminal domain"/>
    <property type="match status" value="1"/>
</dbReference>
<dbReference type="RefSeq" id="WP_182299917.1">
    <property type="nucleotide sequence ID" value="NZ_CP041969.1"/>
</dbReference>
<sequence>MSSLRKQRFEQFRERLRQRGMTAALLTSPTALLYLTGFQSDPMERFLALWIPAEGETILFVPELDEAKAATAENIGTIVPVTDSDSPYEIVRRECGEAPARCGIEKKTMSIHVGEQLSLLWEQTEFLEVGGELSAIWGRKTREEADFIGKAAHIANEAVEAALKNFSPGMTEREVAERILLEIRLLGGDGPAFSPTVLAGVRAGLPHGETGDTPIRDGDFLLIDMGVSYRNYLSDMTRTFLVGSGTAEQETIYDTVREANRRAIAAIRPGVPLSEIDDAARSWISAQGYGEYFIHRVGHGLGMVIHEEPSIHGRNGDVIVPGMLFTIEPGIYVPGVGGVRIEDDIYVNEKGETERLTCFPRELRRL</sequence>
<dbReference type="SUPFAM" id="SSF55920">
    <property type="entry name" value="Creatinase/aminopeptidase"/>
    <property type="match status" value="1"/>
</dbReference>
<dbReference type="InterPro" id="IPR001131">
    <property type="entry name" value="Peptidase_M24B_aminopep-P_CS"/>
</dbReference>
<dbReference type="AlphaFoldDB" id="A0A7G5C395"/>
<evidence type="ECO:0000256" key="3">
    <source>
        <dbReference type="RuleBase" id="RU000590"/>
    </source>
</evidence>
<dbReference type="EMBL" id="CP041969">
    <property type="protein sequence ID" value="QMV43679.1"/>
    <property type="molecule type" value="Genomic_DNA"/>
</dbReference>
<dbReference type="Gene3D" id="3.90.230.10">
    <property type="entry name" value="Creatinase/methionine aminopeptidase superfamily"/>
    <property type="match status" value="1"/>
</dbReference>
<dbReference type="PANTHER" id="PTHR46112:SF2">
    <property type="entry name" value="XAA-PRO AMINOPEPTIDASE P-RELATED"/>
    <property type="match status" value="1"/>
</dbReference>
<dbReference type="Pfam" id="PF01321">
    <property type="entry name" value="Creatinase_N"/>
    <property type="match status" value="1"/>
</dbReference>
<dbReference type="GO" id="GO:0004177">
    <property type="term" value="F:aminopeptidase activity"/>
    <property type="evidence" value="ECO:0007669"/>
    <property type="project" value="UniProtKB-KW"/>
</dbReference>
<proteinExistence type="inferred from homology"/>
<dbReference type="Proteomes" id="UP000515679">
    <property type="component" value="Chromosome"/>
</dbReference>
<dbReference type="InterPro" id="IPR000994">
    <property type="entry name" value="Pept_M24"/>
</dbReference>
<organism evidence="6 7">
    <name type="scientific">Cohnella cholangitidis</name>
    <dbReference type="NCBI Taxonomy" id="2598458"/>
    <lineage>
        <taxon>Bacteria</taxon>
        <taxon>Bacillati</taxon>
        <taxon>Bacillota</taxon>
        <taxon>Bacilli</taxon>
        <taxon>Bacillales</taxon>
        <taxon>Paenibacillaceae</taxon>
        <taxon>Cohnella</taxon>
    </lineage>
</organism>
<keyword evidence="6" id="KW-0031">Aminopeptidase</keyword>
<dbReference type="InterPro" id="IPR029149">
    <property type="entry name" value="Creatin/AminoP/Spt16_N"/>
</dbReference>
<dbReference type="PROSITE" id="PS00491">
    <property type="entry name" value="PROLINE_PEPTIDASE"/>
    <property type="match status" value="1"/>
</dbReference>
<dbReference type="InterPro" id="IPR000587">
    <property type="entry name" value="Creatinase_N"/>
</dbReference>
<accession>A0A7G5C395</accession>
<evidence type="ECO:0000256" key="1">
    <source>
        <dbReference type="ARBA" id="ARBA00022723"/>
    </source>
</evidence>
<dbReference type="SUPFAM" id="SSF53092">
    <property type="entry name" value="Creatinase/prolidase N-terminal domain"/>
    <property type="match status" value="1"/>
</dbReference>
<keyword evidence="2" id="KW-0378">Hydrolase</keyword>
<evidence type="ECO:0000256" key="2">
    <source>
        <dbReference type="ARBA" id="ARBA00022801"/>
    </source>
</evidence>
<feature type="domain" description="Creatinase N-terminal" evidence="5">
    <location>
        <begin position="8"/>
        <end position="133"/>
    </location>
</feature>
<dbReference type="InterPro" id="IPR036005">
    <property type="entry name" value="Creatinase/aminopeptidase-like"/>
</dbReference>
<keyword evidence="7" id="KW-1185">Reference proteome</keyword>
<evidence type="ECO:0000313" key="7">
    <source>
        <dbReference type="Proteomes" id="UP000515679"/>
    </source>
</evidence>
<dbReference type="GO" id="GO:0046872">
    <property type="term" value="F:metal ion binding"/>
    <property type="evidence" value="ECO:0007669"/>
    <property type="project" value="UniProtKB-KW"/>
</dbReference>
<keyword evidence="1 3" id="KW-0479">Metal-binding</keyword>
<evidence type="ECO:0000313" key="6">
    <source>
        <dbReference type="EMBL" id="QMV43679.1"/>
    </source>
</evidence>
<protein>
    <submittedName>
        <fullName evidence="6">Aminopeptidase P family protein</fullName>
    </submittedName>
</protein>
<feature type="domain" description="Peptidase M24" evidence="4">
    <location>
        <begin position="148"/>
        <end position="349"/>
    </location>
</feature>
<evidence type="ECO:0000259" key="5">
    <source>
        <dbReference type="Pfam" id="PF01321"/>
    </source>
</evidence>